<dbReference type="Proteomes" id="UP000011866">
    <property type="component" value="Chromosome"/>
</dbReference>
<dbReference type="HOGENOM" id="CLU_045011_19_1_6"/>
<dbReference type="SUPFAM" id="SSF56784">
    <property type="entry name" value="HAD-like"/>
    <property type="match status" value="1"/>
</dbReference>
<evidence type="ECO:0000256" key="3">
    <source>
        <dbReference type="ARBA" id="ARBA00006171"/>
    </source>
</evidence>
<dbReference type="GO" id="GO:0006281">
    <property type="term" value="P:DNA repair"/>
    <property type="evidence" value="ECO:0007669"/>
    <property type="project" value="TreeGrafter"/>
</dbReference>
<comment type="pathway">
    <text evidence="2">Organic acid metabolism; glycolate biosynthesis; glycolate from 2-phosphoglycolate: step 1/1.</text>
</comment>
<dbReference type="InterPro" id="IPR036412">
    <property type="entry name" value="HAD-like_sf"/>
</dbReference>
<dbReference type="SFLD" id="SFLDG01129">
    <property type="entry name" value="C1.5:_HAD__Beta-PGM__Phosphata"/>
    <property type="match status" value="1"/>
</dbReference>
<dbReference type="InterPro" id="IPR041492">
    <property type="entry name" value="HAD_2"/>
</dbReference>
<dbReference type="Pfam" id="PF13419">
    <property type="entry name" value="HAD_2"/>
    <property type="match status" value="1"/>
</dbReference>
<organism evidence="5 6">
    <name type="scientific">Thalassolituus oleivorans MIL-1</name>
    <dbReference type="NCBI Taxonomy" id="1298593"/>
    <lineage>
        <taxon>Bacteria</taxon>
        <taxon>Pseudomonadati</taxon>
        <taxon>Pseudomonadota</taxon>
        <taxon>Gammaproteobacteria</taxon>
        <taxon>Oceanospirillales</taxon>
        <taxon>Oceanospirillaceae</taxon>
        <taxon>Thalassolituus</taxon>
    </lineage>
</organism>
<dbReference type="STRING" id="187493.CN03_15900"/>
<dbReference type="eggNOG" id="COG0546">
    <property type="taxonomic scope" value="Bacteria"/>
</dbReference>
<comment type="similarity">
    <text evidence="3">Belongs to the HAD-like hydrolase superfamily. CbbY/CbbZ/Gph/YieH family.</text>
</comment>
<evidence type="ECO:0000313" key="5">
    <source>
        <dbReference type="EMBL" id="CCU73577.1"/>
    </source>
</evidence>
<dbReference type="AlphaFoldDB" id="M5DVZ6"/>
<dbReference type="Gene3D" id="1.10.150.240">
    <property type="entry name" value="Putative phosphatase, domain 2"/>
    <property type="match status" value="1"/>
</dbReference>
<dbReference type="PANTHER" id="PTHR43434:SF1">
    <property type="entry name" value="PHOSPHOGLYCOLATE PHOSPHATASE"/>
    <property type="match status" value="1"/>
</dbReference>
<evidence type="ECO:0000256" key="4">
    <source>
        <dbReference type="ARBA" id="ARBA00013078"/>
    </source>
</evidence>
<dbReference type="SFLD" id="SFLDS00003">
    <property type="entry name" value="Haloacid_Dehalogenase"/>
    <property type="match status" value="1"/>
</dbReference>
<protein>
    <recommendedName>
        <fullName evidence="4">phosphoglycolate phosphatase</fullName>
        <ecNumber evidence="4">3.1.3.18</ecNumber>
    </recommendedName>
</protein>
<evidence type="ECO:0000256" key="1">
    <source>
        <dbReference type="ARBA" id="ARBA00000830"/>
    </source>
</evidence>
<reference evidence="5 6" key="1">
    <citation type="journal article" date="2013" name="Genome Announc.">
        <title>Genome Sequence of Thalassolituus oleivorans MIL-1 (DSM 14913T).</title>
        <authorList>
            <person name="Golyshin P.N."/>
            <person name="Werner J."/>
            <person name="Chernikova T.N."/>
            <person name="Tran H."/>
            <person name="Ferrer M."/>
            <person name="Yakimov M.M."/>
            <person name="Teeling H."/>
            <person name="Golyshina O.V."/>
        </authorList>
    </citation>
    <scope>NUCLEOTIDE SEQUENCE [LARGE SCALE GENOMIC DNA]</scope>
    <source>
        <strain evidence="5 6">MIL-1</strain>
    </source>
</reference>
<dbReference type="InterPro" id="IPR023198">
    <property type="entry name" value="PGP-like_dom2"/>
</dbReference>
<sequence length="226" mass="24842">MHYEALMENKRLFVFDLDGTIVDTVEDIAASMNAVLNFYGLPTKPLEHYRKLVGNGTLNMVTKTLGDEFDAVEEAHFLFELNYKENCLVRSKPYPGIAVAMASIASSGDYLAVLTNKIQPLAQKIVAAMFPNISFDAIVGLSPENKAKPNPDTLIRLINQFKPVECFMIGDTIVDLQTARNAGVNSIAVLWGYSSSKELQTMNPGRVFSDVDSMLLSFGLEVVVPA</sequence>
<evidence type="ECO:0000313" key="6">
    <source>
        <dbReference type="Proteomes" id="UP000011866"/>
    </source>
</evidence>
<dbReference type="KEGG" id="tol:TOL_3181"/>
<proteinExistence type="inferred from homology"/>
<dbReference type="InterPro" id="IPR006439">
    <property type="entry name" value="HAD-SF_hydro_IA"/>
</dbReference>
<dbReference type="InterPro" id="IPR050155">
    <property type="entry name" value="HAD-like_hydrolase_sf"/>
</dbReference>
<dbReference type="EMBL" id="HF680312">
    <property type="protein sequence ID" value="CCU73577.1"/>
    <property type="molecule type" value="Genomic_DNA"/>
</dbReference>
<dbReference type="GO" id="GO:0005829">
    <property type="term" value="C:cytosol"/>
    <property type="evidence" value="ECO:0007669"/>
    <property type="project" value="TreeGrafter"/>
</dbReference>
<dbReference type="PRINTS" id="PR00413">
    <property type="entry name" value="HADHALOGNASE"/>
</dbReference>
<keyword evidence="6" id="KW-1185">Reference proteome</keyword>
<name>M5DVZ6_9GAMM</name>
<accession>M5DVZ6</accession>
<comment type="catalytic activity">
    <reaction evidence="1">
        <text>2-phosphoglycolate + H2O = glycolate + phosphate</text>
        <dbReference type="Rhea" id="RHEA:14369"/>
        <dbReference type="ChEBI" id="CHEBI:15377"/>
        <dbReference type="ChEBI" id="CHEBI:29805"/>
        <dbReference type="ChEBI" id="CHEBI:43474"/>
        <dbReference type="ChEBI" id="CHEBI:58033"/>
        <dbReference type="EC" id="3.1.3.18"/>
    </reaction>
</comment>
<dbReference type="GO" id="GO:0008967">
    <property type="term" value="F:phosphoglycolate phosphatase activity"/>
    <property type="evidence" value="ECO:0007669"/>
    <property type="project" value="UniProtKB-EC"/>
</dbReference>
<evidence type="ECO:0000256" key="2">
    <source>
        <dbReference type="ARBA" id="ARBA00004818"/>
    </source>
</evidence>
<dbReference type="EC" id="3.1.3.18" evidence="4"/>
<gene>
    <name evidence="5" type="ORF">TOL_3181</name>
</gene>
<dbReference type="InterPro" id="IPR023214">
    <property type="entry name" value="HAD_sf"/>
</dbReference>
<dbReference type="PANTHER" id="PTHR43434">
    <property type="entry name" value="PHOSPHOGLYCOLATE PHOSPHATASE"/>
    <property type="match status" value="1"/>
</dbReference>
<dbReference type="Gene3D" id="3.40.50.1000">
    <property type="entry name" value="HAD superfamily/HAD-like"/>
    <property type="match status" value="1"/>
</dbReference>
<dbReference type="NCBIfam" id="TIGR01549">
    <property type="entry name" value="HAD-SF-IA-v1"/>
    <property type="match status" value="1"/>
</dbReference>